<dbReference type="PANTHER" id="PTHR11080">
    <property type="entry name" value="PYRAZINAMIDASE/NICOTINAMIDASE"/>
    <property type="match status" value="1"/>
</dbReference>
<dbReference type="InterPro" id="IPR000868">
    <property type="entry name" value="Isochorismatase-like_dom"/>
</dbReference>
<evidence type="ECO:0000256" key="1">
    <source>
        <dbReference type="ARBA" id="ARBA00006336"/>
    </source>
</evidence>
<name>A0ABY9HYL0_9ACTN</name>
<protein>
    <recommendedName>
        <fullName evidence="6">nicotinamidase</fullName>
        <ecNumber evidence="6">3.5.1.19</ecNumber>
    </recommendedName>
    <alternativeName>
        <fullName evidence="7">Nicotinamide deamidase</fullName>
    </alternativeName>
</protein>
<dbReference type="InterPro" id="IPR052347">
    <property type="entry name" value="Isochorismatase_Nicotinamidase"/>
</dbReference>
<gene>
    <name evidence="9" type="ORF">P8A22_06345</name>
</gene>
<dbReference type="Gene3D" id="3.40.50.850">
    <property type="entry name" value="Isochorismatase-like"/>
    <property type="match status" value="1"/>
</dbReference>
<dbReference type="RefSeq" id="WP_123463736.1">
    <property type="nucleotide sequence ID" value="NZ_CP120992.1"/>
</dbReference>
<evidence type="ECO:0000256" key="2">
    <source>
        <dbReference type="ARBA" id="ARBA00022642"/>
    </source>
</evidence>
<dbReference type="Pfam" id="PF00857">
    <property type="entry name" value="Isochorismatase"/>
    <property type="match status" value="1"/>
</dbReference>
<evidence type="ECO:0000313" key="9">
    <source>
        <dbReference type="EMBL" id="WLQ39655.1"/>
    </source>
</evidence>
<evidence type="ECO:0000313" key="10">
    <source>
        <dbReference type="Proteomes" id="UP001229952"/>
    </source>
</evidence>
<evidence type="ECO:0000256" key="7">
    <source>
        <dbReference type="ARBA" id="ARBA00043224"/>
    </source>
</evidence>
<sequence>MSRGLIIVDVQNDFCEGGSVPVAGGAQIATAIAELVEQTAGHDYQYTVATRDHHIDPGSHFSENPDYKDSFPVHCVVGHQGGEFHPHFAPAVTSGKVDAVFFKGAHSASKSGFEGTDEHGTPLTDWLRARGVEDVDVVGIATDHCVRATALDAVKAGFRARVRLDYSVGVAPETTASTLDDFRRAGIATSGETPVPG</sequence>
<evidence type="ECO:0000256" key="5">
    <source>
        <dbReference type="ARBA" id="ARBA00037900"/>
    </source>
</evidence>
<dbReference type="PANTHER" id="PTHR11080:SF2">
    <property type="entry name" value="LD05707P"/>
    <property type="match status" value="1"/>
</dbReference>
<keyword evidence="3" id="KW-0479">Metal-binding</keyword>
<evidence type="ECO:0000256" key="4">
    <source>
        <dbReference type="ARBA" id="ARBA00022801"/>
    </source>
</evidence>
<feature type="domain" description="Isochorismatase-like" evidence="8">
    <location>
        <begin position="5"/>
        <end position="183"/>
    </location>
</feature>
<evidence type="ECO:0000259" key="8">
    <source>
        <dbReference type="Pfam" id="PF00857"/>
    </source>
</evidence>
<keyword evidence="2" id="KW-0662">Pyridine nucleotide biosynthesis</keyword>
<evidence type="ECO:0000256" key="6">
    <source>
        <dbReference type="ARBA" id="ARBA00039017"/>
    </source>
</evidence>
<accession>A0ABY9HYL0</accession>
<reference evidence="9 10" key="1">
    <citation type="submission" date="2023-03" db="EMBL/GenBank/DDBJ databases">
        <title>Isolation and description of six Streptomyces strains from soil environments, able to metabolize different microbial glucans.</title>
        <authorList>
            <person name="Widen T."/>
            <person name="Larsbrink J."/>
        </authorList>
    </citation>
    <scope>NUCLEOTIDE SEQUENCE [LARGE SCALE GENOMIC DNA]</scope>
    <source>
        <strain evidence="9 10">Mut2</strain>
    </source>
</reference>
<organism evidence="9 10">
    <name type="scientific">Streptomyces laculatispora</name>
    <dbReference type="NCBI Taxonomy" id="887464"/>
    <lineage>
        <taxon>Bacteria</taxon>
        <taxon>Bacillati</taxon>
        <taxon>Actinomycetota</taxon>
        <taxon>Actinomycetes</taxon>
        <taxon>Kitasatosporales</taxon>
        <taxon>Streptomycetaceae</taxon>
        <taxon>Streptomyces</taxon>
    </lineage>
</organism>
<dbReference type="InterPro" id="IPR036380">
    <property type="entry name" value="Isochorismatase-like_sf"/>
</dbReference>
<dbReference type="EMBL" id="CP120992">
    <property type="protein sequence ID" value="WLQ39655.1"/>
    <property type="molecule type" value="Genomic_DNA"/>
</dbReference>
<evidence type="ECO:0000256" key="3">
    <source>
        <dbReference type="ARBA" id="ARBA00022723"/>
    </source>
</evidence>
<dbReference type="SUPFAM" id="SSF52499">
    <property type="entry name" value="Isochorismatase-like hydrolases"/>
    <property type="match status" value="1"/>
</dbReference>
<keyword evidence="10" id="KW-1185">Reference proteome</keyword>
<comment type="pathway">
    <text evidence="5">Cofactor biosynthesis; nicotinate biosynthesis; nicotinate from nicotinamide: step 1/1.</text>
</comment>
<proteinExistence type="inferred from homology"/>
<dbReference type="Proteomes" id="UP001229952">
    <property type="component" value="Chromosome"/>
</dbReference>
<comment type="similarity">
    <text evidence="1">Belongs to the isochorismatase family.</text>
</comment>
<dbReference type="EC" id="3.5.1.19" evidence="6"/>
<keyword evidence="4" id="KW-0378">Hydrolase</keyword>